<dbReference type="KEGG" id="rjg:CCGE525_00420"/>
<dbReference type="PANTHER" id="PTHR43280">
    <property type="entry name" value="ARAC-FAMILY TRANSCRIPTIONAL REGULATOR"/>
    <property type="match status" value="1"/>
</dbReference>
<dbReference type="PROSITE" id="PS00041">
    <property type="entry name" value="HTH_ARAC_FAMILY_1"/>
    <property type="match status" value="1"/>
</dbReference>
<dbReference type="InterPro" id="IPR018060">
    <property type="entry name" value="HTH_AraC"/>
</dbReference>
<dbReference type="Gene3D" id="2.60.120.10">
    <property type="entry name" value="Jelly Rolls"/>
    <property type="match status" value="1"/>
</dbReference>
<dbReference type="Pfam" id="PF12833">
    <property type="entry name" value="HTH_18"/>
    <property type="match status" value="1"/>
</dbReference>
<keyword evidence="6" id="KW-1185">Reference proteome</keyword>
<proteinExistence type="predicted"/>
<dbReference type="GO" id="GO:0043565">
    <property type="term" value="F:sequence-specific DNA binding"/>
    <property type="evidence" value="ECO:0007669"/>
    <property type="project" value="InterPro"/>
</dbReference>
<dbReference type="InterPro" id="IPR014710">
    <property type="entry name" value="RmlC-like_jellyroll"/>
</dbReference>
<protein>
    <submittedName>
        <fullName evidence="5">Helix-turn-helix domain-containing protein</fullName>
    </submittedName>
</protein>
<dbReference type="PRINTS" id="PR00032">
    <property type="entry name" value="HTHARAC"/>
</dbReference>
<evidence type="ECO:0000313" key="6">
    <source>
        <dbReference type="Proteomes" id="UP000282195"/>
    </source>
</evidence>
<dbReference type="InterPro" id="IPR037923">
    <property type="entry name" value="HTH-like"/>
</dbReference>
<dbReference type="SUPFAM" id="SSF51215">
    <property type="entry name" value="Regulatory protein AraC"/>
    <property type="match status" value="1"/>
</dbReference>
<dbReference type="Gene3D" id="1.10.10.60">
    <property type="entry name" value="Homeodomain-like"/>
    <property type="match status" value="2"/>
</dbReference>
<feature type="domain" description="HTH araC/xylS-type" evidence="4">
    <location>
        <begin position="193"/>
        <end position="291"/>
    </location>
</feature>
<dbReference type="Pfam" id="PF07883">
    <property type="entry name" value="Cupin_2"/>
    <property type="match status" value="1"/>
</dbReference>
<dbReference type="EMBL" id="CP032694">
    <property type="protein sequence ID" value="AYG57462.1"/>
    <property type="molecule type" value="Genomic_DNA"/>
</dbReference>
<keyword evidence="3" id="KW-0804">Transcription</keyword>
<keyword evidence="2" id="KW-0238">DNA-binding</keyword>
<dbReference type="InterPro" id="IPR009057">
    <property type="entry name" value="Homeodomain-like_sf"/>
</dbReference>
<dbReference type="InterPro" id="IPR013096">
    <property type="entry name" value="Cupin_2"/>
</dbReference>
<dbReference type="RefSeq" id="WP_120702563.1">
    <property type="nucleotide sequence ID" value="NZ_CP032694.1"/>
</dbReference>
<evidence type="ECO:0000259" key="4">
    <source>
        <dbReference type="PROSITE" id="PS01124"/>
    </source>
</evidence>
<dbReference type="PROSITE" id="PS01124">
    <property type="entry name" value="HTH_ARAC_FAMILY_2"/>
    <property type="match status" value="1"/>
</dbReference>
<dbReference type="OrthoDB" id="345413at2"/>
<gene>
    <name evidence="5" type="ORF">CCGE525_00420</name>
</gene>
<dbReference type="InterPro" id="IPR020449">
    <property type="entry name" value="Tscrpt_reg_AraC-type_HTH"/>
</dbReference>
<keyword evidence="1" id="KW-0805">Transcription regulation</keyword>
<evidence type="ECO:0000256" key="1">
    <source>
        <dbReference type="ARBA" id="ARBA00023015"/>
    </source>
</evidence>
<evidence type="ECO:0000256" key="3">
    <source>
        <dbReference type="ARBA" id="ARBA00023163"/>
    </source>
</evidence>
<organism evidence="5 6">
    <name type="scientific">Rhizobium jaguaris</name>
    <dbReference type="NCBI Taxonomy" id="1312183"/>
    <lineage>
        <taxon>Bacteria</taxon>
        <taxon>Pseudomonadati</taxon>
        <taxon>Pseudomonadota</taxon>
        <taxon>Alphaproteobacteria</taxon>
        <taxon>Hyphomicrobiales</taxon>
        <taxon>Rhizobiaceae</taxon>
        <taxon>Rhizobium/Agrobacterium group</taxon>
        <taxon>Rhizobium</taxon>
    </lineage>
</organism>
<dbReference type="SMART" id="SM00342">
    <property type="entry name" value="HTH_ARAC"/>
    <property type="match status" value="1"/>
</dbReference>
<dbReference type="SUPFAM" id="SSF46689">
    <property type="entry name" value="Homeodomain-like"/>
    <property type="match status" value="2"/>
</dbReference>
<dbReference type="InterPro" id="IPR018062">
    <property type="entry name" value="HTH_AraC-typ_CS"/>
</dbReference>
<name>A0A387FQF8_9HYPH</name>
<dbReference type="PANTHER" id="PTHR43280:SF27">
    <property type="entry name" value="TRANSCRIPTIONAL REGULATOR MTLR"/>
    <property type="match status" value="1"/>
</dbReference>
<accession>A0A387FQF8</accession>
<reference evidence="5 6" key="1">
    <citation type="submission" date="2018-10" db="EMBL/GenBank/DDBJ databases">
        <title>Rhizobium etli, R. leguminosarum and a new Rhizobium genospecies from Phaseolus dumosus.</title>
        <authorList>
            <person name="Ramirez-Puebla S.T."/>
            <person name="Rogel-Hernandez M.A."/>
            <person name="Guerrero G."/>
            <person name="Ormeno-Orrillo E."/>
            <person name="Martinez-Romero J.C."/>
            <person name="Negrete-Yankelevich S."/>
            <person name="Martinez-Romero E."/>
        </authorList>
    </citation>
    <scope>NUCLEOTIDE SEQUENCE [LARGE SCALE GENOMIC DNA]</scope>
    <source>
        <strain evidence="5 6">CCGE525</strain>
    </source>
</reference>
<dbReference type="GO" id="GO:0003700">
    <property type="term" value="F:DNA-binding transcription factor activity"/>
    <property type="evidence" value="ECO:0007669"/>
    <property type="project" value="InterPro"/>
</dbReference>
<dbReference type="AlphaFoldDB" id="A0A387FQF8"/>
<evidence type="ECO:0000313" key="5">
    <source>
        <dbReference type="EMBL" id="AYG57462.1"/>
    </source>
</evidence>
<dbReference type="Proteomes" id="UP000282195">
    <property type="component" value="Chromosome"/>
</dbReference>
<evidence type="ECO:0000256" key="2">
    <source>
        <dbReference type="ARBA" id="ARBA00023125"/>
    </source>
</evidence>
<sequence>MDLAESKVGHRAVYQPGASSIEGLPTTLQMFHSHPPPMVKPHWHAQVEVNYLIRGTVHYRMNDHEIQLNAGDICLFWGGQPHQMDDSSEDSIYAGAHLPLVHFFRMRLPLDISGRLMRGETLVTSATDAADHENFARWYRYARSGDPAKAEHAVAELLLRLERIAFEPYRMLPEKREHQPSEQVHPQSSRSVARMCDFIAGNFLHDIDTVDIARAADLHPKYAMNLFKKSTGMTLSKYVNLLRLSRAQAMLMREGANVLQVAMDSGFGSISAFNKSFRHIAGMSPSDFRRDMRMVTAMSVEGAQPSLRRSAPQF</sequence>